<gene>
    <name evidence="1" type="ORF">GGQ68_000378</name>
</gene>
<reference evidence="1 2" key="1">
    <citation type="submission" date="2020-08" db="EMBL/GenBank/DDBJ databases">
        <title>Genomic Encyclopedia of Type Strains, Phase IV (KMG-IV): sequencing the most valuable type-strain genomes for metagenomic binning, comparative biology and taxonomic classification.</title>
        <authorList>
            <person name="Goeker M."/>
        </authorList>
    </citation>
    <scope>NUCLEOTIDE SEQUENCE [LARGE SCALE GENOMIC DNA]</scope>
    <source>
        <strain evidence="1 2">DSM 102235</strain>
    </source>
</reference>
<comment type="caution">
    <text evidence="1">The sequence shown here is derived from an EMBL/GenBank/DDBJ whole genome shotgun (WGS) entry which is preliminary data.</text>
</comment>
<keyword evidence="2" id="KW-1185">Reference proteome</keyword>
<protein>
    <submittedName>
        <fullName evidence="1">Uncharacterized protein</fullName>
    </submittedName>
</protein>
<name>A0A7W6DJT8_9RHOB</name>
<evidence type="ECO:0000313" key="2">
    <source>
        <dbReference type="Proteomes" id="UP000541426"/>
    </source>
</evidence>
<proteinExistence type="predicted"/>
<organism evidence="1 2">
    <name type="scientific">Sagittula marina</name>
    <dbReference type="NCBI Taxonomy" id="943940"/>
    <lineage>
        <taxon>Bacteria</taxon>
        <taxon>Pseudomonadati</taxon>
        <taxon>Pseudomonadota</taxon>
        <taxon>Alphaproteobacteria</taxon>
        <taxon>Rhodobacterales</taxon>
        <taxon>Roseobacteraceae</taxon>
        <taxon>Sagittula</taxon>
    </lineage>
</organism>
<dbReference type="EMBL" id="JACIEJ010000001">
    <property type="protein sequence ID" value="MBB3984067.1"/>
    <property type="molecule type" value="Genomic_DNA"/>
</dbReference>
<sequence>MDIDLRVRSTGKPQRTPWAAFPQSEASFCPDGAASETVGFIIFGDKNSAAACEGERLADRSADDVN</sequence>
<dbReference type="Proteomes" id="UP000541426">
    <property type="component" value="Unassembled WGS sequence"/>
</dbReference>
<evidence type="ECO:0000313" key="1">
    <source>
        <dbReference type="EMBL" id="MBB3984067.1"/>
    </source>
</evidence>
<accession>A0A7W6DJT8</accession>
<dbReference type="AlphaFoldDB" id="A0A7W6DJT8"/>